<proteinExistence type="inferred from homology"/>
<dbReference type="Proteomes" id="UP000663825">
    <property type="component" value="Unassembled WGS sequence"/>
</dbReference>
<dbReference type="AlphaFoldDB" id="A0A818ED03"/>
<dbReference type="EMBL" id="CAJNYV010003587">
    <property type="protein sequence ID" value="CAF3590581.1"/>
    <property type="molecule type" value="Genomic_DNA"/>
</dbReference>
<dbReference type="SUPFAM" id="SSF57997">
    <property type="entry name" value="Tropomyosin"/>
    <property type="match status" value="1"/>
</dbReference>
<gene>
    <name evidence="6" type="ORF">GRG538_LOCUS14653</name>
    <name evidence="7" type="ORF">KIK155_LOCUS20422</name>
    <name evidence="4" type="ORF">LUA448_LOCUS9565</name>
    <name evidence="5" type="ORF">TIS948_LOCUS30256</name>
</gene>
<keyword evidence="2 3" id="KW-0175">Coiled coil</keyword>
<evidence type="ECO:0000313" key="6">
    <source>
        <dbReference type="EMBL" id="CAF3456920.1"/>
    </source>
</evidence>
<dbReference type="Pfam" id="PF09789">
    <property type="entry name" value="CC149"/>
    <property type="match status" value="1"/>
</dbReference>
<evidence type="ECO:0000313" key="5">
    <source>
        <dbReference type="EMBL" id="CAF3429965.1"/>
    </source>
</evidence>
<dbReference type="PANTHER" id="PTHR21682:SF2">
    <property type="entry name" value="COILED-COIL DOMAIN-CONTAINING PROTEIN 149"/>
    <property type="match status" value="1"/>
</dbReference>
<accession>A0A818ED03</accession>
<dbReference type="Proteomes" id="UP000663865">
    <property type="component" value="Unassembled WGS sequence"/>
</dbReference>
<evidence type="ECO:0000256" key="2">
    <source>
        <dbReference type="ARBA" id="ARBA00023054"/>
    </source>
</evidence>
<feature type="coiled-coil region" evidence="3">
    <location>
        <begin position="96"/>
        <end position="144"/>
    </location>
</feature>
<dbReference type="Proteomes" id="UP000663833">
    <property type="component" value="Unassembled WGS sequence"/>
</dbReference>
<reference evidence="6" key="1">
    <citation type="submission" date="2021-02" db="EMBL/GenBank/DDBJ databases">
        <authorList>
            <person name="Nowell W R."/>
        </authorList>
    </citation>
    <scope>NUCLEOTIDE SEQUENCE</scope>
</reference>
<evidence type="ECO:0000313" key="8">
    <source>
        <dbReference type="Proteomes" id="UP000663872"/>
    </source>
</evidence>
<feature type="coiled-coil region" evidence="3">
    <location>
        <begin position="169"/>
        <end position="252"/>
    </location>
</feature>
<comment type="similarity">
    <text evidence="1">Belongs to the CCDC149 family.</text>
</comment>
<protein>
    <submittedName>
        <fullName evidence="6">Uncharacterized protein</fullName>
    </submittedName>
</protein>
<dbReference type="EMBL" id="CAJNYT010002214">
    <property type="protein sequence ID" value="CAF3456920.1"/>
    <property type="molecule type" value="Genomic_DNA"/>
</dbReference>
<evidence type="ECO:0000313" key="7">
    <source>
        <dbReference type="EMBL" id="CAF3590581.1"/>
    </source>
</evidence>
<dbReference type="EMBL" id="CAJNXB010005569">
    <property type="protein sequence ID" value="CAF3429965.1"/>
    <property type="molecule type" value="Genomic_DNA"/>
</dbReference>
<name>A0A818ED03_9BILA</name>
<dbReference type="EMBL" id="CAJNYD010001100">
    <property type="protein sequence ID" value="CAF3317102.1"/>
    <property type="molecule type" value="Genomic_DNA"/>
</dbReference>
<dbReference type="PANTHER" id="PTHR21682">
    <property type="entry name" value="COILED-COIL DOMAIN-CONTAINING PROTEIN 149"/>
    <property type="match status" value="1"/>
</dbReference>
<organism evidence="6 8">
    <name type="scientific">Rotaria socialis</name>
    <dbReference type="NCBI Taxonomy" id="392032"/>
    <lineage>
        <taxon>Eukaryota</taxon>
        <taxon>Metazoa</taxon>
        <taxon>Spiralia</taxon>
        <taxon>Gnathifera</taxon>
        <taxon>Rotifera</taxon>
        <taxon>Eurotatoria</taxon>
        <taxon>Bdelloidea</taxon>
        <taxon>Philodinida</taxon>
        <taxon>Philodinidae</taxon>
        <taxon>Rotaria</taxon>
    </lineage>
</organism>
<evidence type="ECO:0000256" key="3">
    <source>
        <dbReference type="SAM" id="Coils"/>
    </source>
</evidence>
<dbReference type="Proteomes" id="UP000663872">
    <property type="component" value="Unassembled WGS sequence"/>
</dbReference>
<evidence type="ECO:0000256" key="1">
    <source>
        <dbReference type="ARBA" id="ARBA00005872"/>
    </source>
</evidence>
<dbReference type="OrthoDB" id="5917629at2759"/>
<dbReference type="InterPro" id="IPR019179">
    <property type="entry name" value="CC149"/>
</dbReference>
<comment type="caution">
    <text evidence="6">The sequence shown here is derived from an EMBL/GenBank/DDBJ whole genome shotgun (WGS) entry which is preliminary data.</text>
</comment>
<evidence type="ECO:0000313" key="4">
    <source>
        <dbReference type="EMBL" id="CAF3317102.1"/>
    </source>
</evidence>
<sequence>MSDMSVKQQQQIESLNSEIQILQKKLDSKTKAFAILINELDALKHERDQFKSLVDSLQEKCVQLKKQVTNKIDPLATIHHSSAAYEHPNDMEYSSVKAKESTIHLLKTALKNVQDEKETLQTKIDELVRELNDVKGDLSIFRQKRHRARIGSNTKDSNNKETNNHDDEQAVLLQRLEQSNERINELDNDLKLIVCQKEELEIERDSFKTKYNKLNQELNKILNGNQKHIVDIELVLSENRYLKEKINELIQEKSLLVANAAKYKDLLQTHRSAYNRLGKVQSSGSILTHKQVRSLINQSYTVPNTPDTEQDLRSIAEALYENIKDKNITIIHQRKTNKILANRVTELENLLANSNLAGISDQTSSLVNLLDRTPTPTLPEGATSQFVNSIDEFQQPSPTQIINFPPTWSTSPRSSLKTSEDDFSNKIKTVKHTPTAIKNKLECHQSTKIRTKSESIDLEMDDPLQLTTLTSPIAYLEERDLIPPTSPDADHHSSTQDEIDHLHELLNAAIDKNNARQATKLTGANSAVTNLTC</sequence>
<feature type="coiled-coil region" evidence="3">
    <location>
        <begin position="5"/>
        <end position="67"/>
    </location>
</feature>